<evidence type="ECO:0000256" key="2">
    <source>
        <dbReference type="ARBA" id="ARBA00022801"/>
    </source>
</evidence>
<keyword evidence="5" id="KW-1185">Reference proteome</keyword>
<gene>
    <name evidence="4" type="ORF">EV137_0466</name>
</gene>
<evidence type="ECO:0000313" key="4">
    <source>
        <dbReference type="EMBL" id="TDW93192.1"/>
    </source>
</evidence>
<name>A0ABY2FJS0_9ACTN</name>
<dbReference type="Proteomes" id="UP000295060">
    <property type="component" value="Unassembled WGS sequence"/>
</dbReference>
<dbReference type="PANTHER" id="PTHR43046:SF14">
    <property type="entry name" value="MUTT_NUDIX FAMILY PROTEIN"/>
    <property type="match status" value="1"/>
</dbReference>
<reference evidence="4 5" key="1">
    <citation type="submission" date="2019-03" db="EMBL/GenBank/DDBJ databases">
        <title>Genomic Encyclopedia of Type Strains, Phase III (KMG-III): the genomes of soil and plant-associated and newly described type strains.</title>
        <authorList>
            <person name="Whitman W."/>
        </authorList>
    </citation>
    <scope>NUCLEOTIDE SEQUENCE [LARGE SCALE GENOMIC DNA]</scope>
    <source>
        <strain evidence="4 5">VKMAc-2574</strain>
    </source>
</reference>
<comment type="caution">
    <text evidence="4">The sequence shown here is derived from an EMBL/GenBank/DDBJ whole genome shotgun (WGS) entry which is preliminary data.</text>
</comment>
<dbReference type="InterPro" id="IPR015797">
    <property type="entry name" value="NUDIX_hydrolase-like_dom_sf"/>
</dbReference>
<evidence type="ECO:0000256" key="1">
    <source>
        <dbReference type="ARBA" id="ARBA00001946"/>
    </source>
</evidence>
<comment type="cofactor">
    <cofactor evidence="1">
        <name>Mg(2+)</name>
        <dbReference type="ChEBI" id="CHEBI:18420"/>
    </cofactor>
</comment>
<keyword evidence="2" id="KW-0378">Hydrolase</keyword>
<sequence>MGGDAVGGGAGLSVRAGRLGGMSARIPRGAAVVVEAGRVLVVKRYLRQGASAECVMCEYGDVLGPRCAGHQYAVLPGGHVEVGESAAGAALRELEEETTLTGTVERLLWTGTHNGRPAYYFLVSDVNGVPELSGDEAVEHSATNHFELRWADAADLEEFGIYPAELQQRLTRLLQVGDDAG</sequence>
<dbReference type="Gene3D" id="3.90.79.10">
    <property type="entry name" value="Nucleoside Triphosphate Pyrophosphohydrolase"/>
    <property type="match status" value="1"/>
</dbReference>
<accession>A0ABY2FJS0</accession>
<organism evidence="4 5">
    <name type="scientific">Kribbella pratensis</name>
    <dbReference type="NCBI Taxonomy" id="2512112"/>
    <lineage>
        <taxon>Bacteria</taxon>
        <taxon>Bacillati</taxon>
        <taxon>Actinomycetota</taxon>
        <taxon>Actinomycetes</taxon>
        <taxon>Propionibacteriales</taxon>
        <taxon>Kribbellaceae</taxon>
        <taxon>Kribbella</taxon>
    </lineage>
</organism>
<evidence type="ECO:0000259" key="3">
    <source>
        <dbReference type="PROSITE" id="PS51462"/>
    </source>
</evidence>
<proteinExistence type="predicted"/>
<dbReference type="PROSITE" id="PS00893">
    <property type="entry name" value="NUDIX_BOX"/>
    <property type="match status" value="1"/>
</dbReference>
<feature type="domain" description="Nudix hydrolase" evidence="3">
    <location>
        <begin position="23"/>
        <end position="175"/>
    </location>
</feature>
<dbReference type="InterPro" id="IPR020084">
    <property type="entry name" value="NUDIX_hydrolase_CS"/>
</dbReference>
<dbReference type="PANTHER" id="PTHR43046">
    <property type="entry name" value="GDP-MANNOSE MANNOSYL HYDROLASE"/>
    <property type="match status" value="1"/>
</dbReference>
<protein>
    <submittedName>
        <fullName evidence="4">ADP-ribose pyrophosphatase YjhB (NUDIX family)</fullName>
    </submittedName>
</protein>
<evidence type="ECO:0000313" key="5">
    <source>
        <dbReference type="Proteomes" id="UP000295060"/>
    </source>
</evidence>
<dbReference type="EMBL" id="SODU01000001">
    <property type="protein sequence ID" value="TDW93192.1"/>
    <property type="molecule type" value="Genomic_DNA"/>
</dbReference>
<dbReference type="Pfam" id="PF00293">
    <property type="entry name" value="NUDIX"/>
    <property type="match status" value="1"/>
</dbReference>
<dbReference type="PROSITE" id="PS51462">
    <property type="entry name" value="NUDIX"/>
    <property type="match status" value="1"/>
</dbReference>
<dbReference type="SUPFAM" id="SSF55811">
    <property type="entry name" value="Nudix"/>
    <property type="match status" value="1"/>
</dbReference>
<dbReference type="InterPro" id="IPR000086">
    <property type="entry name" value="NUDIX_hydrolase_dom"/>
</dbReference>